<accession>A0A674DZN1</accession>
<feature type="region of interest" description="Disordered" evidence="12">
    <location>
        <begin position="241"/>
        <end position="262"/>
    </location>
</feature>
<feature type="region of interest" description="Disordered" evidence="12">
    <location>
        <begin position="56"/>
        <end position="84"/>
    </location>
</feature>
<reference evidence="14" key="1">
    <citation type="submission" date="2025-08" db="UniProtKB">
        <authorList>
            <consortium name="Ensembl"/>
        </authorList>
    </citation>
    <scope>IDENTIFICATION</scope>
</reference>
<evidence type="ECO:0000256" key="10">
    <source>
        <dbReference type="ARBA" id="ARBA00039675"/>
    </source>
</evidence>
<keyword evidence="6" id="KW-0010">Activator</keyword>
<dbReference type="GO" id="GO:0090575">
    <property type="term" value="C:RNA polymerase II transcription regulator complex"/>
    <property type="evidence" value="ECO:0007669"/>
    <property type="project" value="TreeGrafter"/>
</dbReference>
<dbReference type="InterPro" id="IPR003316">
    <property type="entry name" value="E2F_WHTH_DNA-bd_dom"/>
</dbReference>
<sequence>MEVECLALRDLTSPKKSKVDMEEVGGRNDQKENRCVERRRTTPHKMDTTATMLLYGSKPPTPEHLHSTPVKPSERGAPPHADPWTPTANLRMLISAASPDIRDREMKKVLFRPIENERAVEEVDGPCQFDVVDEEEEEGERKPSRKQKSLGLLCQKFLALYPDYPTSDTISISLDEVSTSLGVERRRIYDIVNVLESLMIVGRVAKNQYVWYGRRRLGSTLAQLQGMGRQQRYHLHMEQAGEGGHREGATTHTPEEGGEGDSSCAKVRRLYDIANVLTSLGLIKKVHVREERGRKPAFKWIGPADFHSSREDSEAVAAIALPEAIALPGGRKQKLARHASFSVVPTSVASQRRVNSAPSSPRREVTGLLPQSVDYSRRCVSNSAVCRLQFGTTVTGVSHPSGRLQSPTHSDGNSLLCSPGLAPLAVPVHPEGSYVGPLSPQPPAFSPRPHHMAYLPSLSQASVVMLYGGPASQDGLDRLTTEVQRSPGSGSRESILGKRKKDEGVEEKRESPETELSEKRSVEGRSMEGNSLQMTTSLRTSSLGHPGGLAREEAPLRVLRDGEVGRQSPHNNLVQPSHYLYVPNSAGLNSLNFLLSAGQTTGGLTLPAGTLPYVLMSSSTLSPYPLMANRGDANLNFNMSAMMSPACFVVGSAGPYAVAGAPEFNGVAVAPALSCPEQHRLFGSGPIPPHFPLESRPPLTFIQTEKQTPQTPKEATAGGGSKAFFQTPGTLGTATTKPVARRRGSAQRRLDIGQPLTN</sequence>
<name>A0A674DZN1_SALTR</name>
<feature type="compositionally biased region" description="Basic and acidic residues" evidence="12">
    <location>
        <begin position="241"/>
        <end position="255"/>
    </location>
</feature>
<feature type="region of interest" description="Disordered" evidence="12">
    <location>
        <begin position="706"/>
        <end position="758"/>
    </location>
</feature>
<keyword evidence="4 11" id="KW-0805">Transcription regulation</keyword>
<organism evidence="14 15">
    <name type="scientific">Salmo trutta</name>
    <name type="common">Brown trout</name>
    <dbReference type="NCBI Taxonomy" id="8032"/>
    <lineage>
        <taxon>Eukaryota</taxon>
        <taxon>Metazoa</taxon>
        <taxon>Chordata</taxon>
        <taxon>Craniata</taxon>
        <taxon>Vertebrata</taxon>
        <taxon>Euteleostomi</taxon>
        <taxon>Actinopterygii</taxon>
        <taxon>Neopterygii</taxon>
        <taxon>Teleostei</taxon>
        <taxon>Protacanthopterygii</taxon>
        <taxon>Salmoniformes</taxon>
        <taxon>Salmonidae</taxon>
        <taxon>Salmoninae</taxon>
        <taxon>Salmo</taxon>
    </lineage>
</organism>
<feature type="region of interest" description="Disordered" evidence="12">
    <location>
        <begin position="482"/>
        <end position="551"/>
    </location>
</feature>
<gene>
    <name evidence="14" type="primary">E2F7</name>
    <name evidence="14" type="synonym">LOC115180341</name>
</gene>
<feature type="compositionally biased region" description="Polar residues" evidence="12">
    <location>
        <begin position="528"/>
        <end position="543"/>
    </location>
</feature>
<proteinExistence type="inferred from homology"/>
<dbReference type="GeneTree" id="ENSGT00940000157713"/>
<feature type="region of interest" description="Disordered" evidence="12">
    <location>
        <begin position="1"/>
        <end position="42"/>
    </location>
</feature>
<evidence type="ECO:0000256" key="6">
    <source>
        <dbReference type="ARBA" id="ARBA00023159"/>
    </source>
</evidence>
<dbReference type="Gene3D" id="1.10.10.10">
    <property type="entry name" value="Winged helix-like DNA-binding domain superfamily/Winged helix DNA-binding domain"/>
    <property type="match status" value="2"/>
</dbReference>
<keyword evidence="9" id="KW-0131">Cell cycle</keyword>
<feature type="domain" description="E2F/DP family winged-helix DNA-binding" evidence="13">
    <location>
        <begin position="145"/>
        <end position="213"/>
    </location>
</feature>
<dbReference type="Pfam" id="PF02319">
    <property type="entry name" value="WHD_E2F_TDP"/>
    <property type="match status" value="2"/>
</dbReference>
<reference evidence="14" key="2">
    <citation type="submission" date="2025-09" db="UniProtKB">
        <authorList>
            <consortium name="Ensembl"/>
        </authorList>
    </citation>
    <scope>IDENTIFICATION</scope>
</reference>
<feature type="domain" description="E2F/DP family winged-helix DNA-binding" evidence="13">
    <location>
        <begin position="216"/>
        <end position="302"/>
    </location>
</feature>
<evidence type="ECO:0000256" key="12">
    <source>
        <dbReference type="SAM" id="MobiDB-lite"/>
    </source>
</evidence>
<feature type="compositionally biased region" description="Polar residues" evidence="12">
    <location>
        <begin position="727"/>
        <end position="736"/>
    </location>
</feature>
<keyword evidence="3" id="KW-0678">Repressor</keyword>
<evidence type="ECO:0000313" key="15">
    <source>
        <dbReference type="Proteomes" id="UP000472277"/>
    </source>
</evidence>
<dbReference type="PANTHER" id="PTHR12081:SF25">
    <property type="entry name" value="TRANSCRIPTION FACTOR E2F7"/>
    <property type="match status" value="1"/>
</dbReference>
<dbReference type="GO" id="GO:0000978">
    <property type="term" value="F:RNA polymerase II cis-regulatory region sequence-specific DNA binding"/>
    <property type="evidence" value="ECO:0007669"/>
    <property type="project" value="InterPro"/>
</dbReference>
<evidence type="ECO:0000256" key="1">
    <source>
        <dbReference type="ARBA" id="ARBA00004123"/>
    </source>
</evidence>
<dbReference type="AlphaFoldDB" id="A0A674DZN1"/>
<keyword evidence="15" id="KW-1185">Reference proteome</keyword>
<evidence type="ECO:0000256" key="7">
    <source>
        <dbReference type="ARBA" id="ARBA00023163"/>
    </source>
</evidence>
<evidence type="ECO:0000256" key="3">
    <source>
        <dbReference type="ARBA" id="ARBA00022491"/>
    </source>
</evidence>
<evidence type="ECO:0000313" key="14">
    <source>
        <dbReference type="Ensembl" id="ENSSTUP00000100964.1"/>
    </source>
</evidence>
<dbReference type="InterPro" id="IPR015633">
    <property type="entry name" value="E2F"/>
</dbReference>
<evidence type="ECO:0000256" key="11">
    <source>
        <dbReference type="RuleBase" id="RU003796"/>
    </source>
</evidence>
<dbReference type="Ensembl" id="ENSSTUT00000108318.1">
    <property type="protein sequence ID" value="ENSSTUP00000100964.1"/>
    <property type="gene ID" value="ENSSTUG00000045221.1"/>
</dbReference>
<dbReference type="PANTHER" id="PTHR12081">
    <property type="entry name" value="TRANSCRIPTION FACTOR E2F"/>
    <property type="match status" value="1"/>
</dbReference>
<dbReference type="SUPFAM" id="SSF46785">
    <property type="entry name" value="Winged helix' DNA-binding domain"/>
    <property type="match status" value="2"/>
</dbReference>
<keyword evidence="7 11" id="KW-0804">Transcription</keyword>
<dbReference type="InterPro" id="IPR036388">
    <property type="entry name" value="WH-like_DNA-bd_sf"/>
</dbReference>
<feature type="compositionally biased region" description="Basic and acidic residues" evidence="12">
    <location>
        <begin position="500"/>
        <end position="526"/>
    </location>
</feature>
<feature type="compositionally biased region" description="Basic and acidic residues" evidence="12">
    <location>
        <begin position="17"/>
        <end position="42"/>
    </location>
</feature>
<keyword evidence="5 11" id="KW-0238">DNA-binding</keyword>
<dbReference type="FunFam" id="1.10.10.10:FF:000073">
    <property type="entry name" value="E2F transcription factor 8"/>
    <property type="match status" value="1"/>
</dbReference>
<evidence type="ECO:0000256" key="8">
    <source>
        <dbReference type="ARBA" id="ARBA00023242"/>
    </source>
</evidence>
<keyword evidence="8 11" id="KW-0539">Nucleus</keyword>
<feature type="compositionally biased region" description="Polar residues" evidence="12">
    <location>
        <begin position="482"/>
        <end position="492"/>
    </location>
</feature>
<comment type="subcellular location">
    <subcellularLocation>
        <location evidence="1 11">Nucleus</location>
    </subcellularLocation>
</comment>
<dbReference type="GO" id="GO:0000981">
    <property type="term" value="F:DNA-binding transcription factor activity, RNA polymerase II-specific"/>
    <property type="evidence" value="ECO:0007669"/>
    <property type="project" value="TreeGrafter"/>
</dbReference>
<evidence type="ECO:0000259" key="13">
    <source>
        <dbReference type="SMART" id="SM01372"/>
    </source>
</evidence>
<evidence type="ECO:0000256" key="9">
    <source>
        <dbReference type="ARBA" id="ARBA00023306"/>
    </source>
</evidence>
<dbReference type="InterPro" id="IPR036390">
    <property type="entry name" value="WH_DNA-bd_sf"/>
</dbReference>
<comment type="similarity">
    <text evidence="2 11">Belongs to the E2F/DP family.</text>
</comment>
<evidence type="ECO:0000256" key="2">
    <source>
        <dbReference type="ARBA" id="ARBA00010940"/>
    </source>
</evidence>
<dbReference type="Proteomes" id="UP000472277">
    <property type="component" value="Chromosome 40"/>
</dbReference>
<evidence type="ECO:0000256" key="5">
    <source>
        <dbReference type="ARBA" id="ARBA00023125"/>
    </source>
</evidence>
<protein>
    <recommendedName>
        <fullName evidence="10">Transcription factor E2F7</fullName>
    </recommendedName>
</protein>
<evidence type="ECO:0000256" key="4">
    <source>
        <dbReference type="ARBA" id="ARBA00023015"/>
    </source>
</evidence>
<dbReference type="SMART" id="SM01372">
    <property type="entry name" value="E2F_TDP"/>
    <property type="match status" value="2"/>
</dbReference>